<gene>
    <name evidence="1" type="ORF">V4F39_06240</name>
</gene>
<dbReference type="CDD" id="cd02980">
    <property type="entry name" value="TRX_Fd_family"/>
    <property type="match status" value="1"/>
</dbReference>
<dbReference type="Pfam" id="PF07845">
    <property type="entry name" value="DUF1636"/>
    <property type="match status" value="1"/>
</dbReference>
<sequence length="132" mass="13551">MTDVHVCTTCRPAGADRNLPAAGLLLLEAVQRAALPHGPAVRVHGTACMSGCSRACTVALMAPGKTTYFFGDLPADDRAAEEVLACARLHAASADGLMARNDRPPLLRNGILARLPAAPVLASAAGQLPETA</sequence>
<dbReference type="Proteomes" id="UP001336250">
    <property type="component" value="Unassembled WGS sequence"/>
</dbReference>
<accession>A0AAW9Q7R7</accession>
<name>A0AAW9Q7R7_9BURK</name>
<organism evidence="1 2">
    <name type="scientific">Aquincola agrisoli</name>
    <dbReference type="NCBI Taxonomy" id="3119538"/>
    <lineage>
        <taxon>Bacteria</taxon>
        <taxon>Pseudomonadati</taxon>
        <taxon>Pseudomonadota</taxon>
        <taxon>Betaproteobacteria</taxon>
        <taxon>Burkholderiales</taxon>
        <taxon>Sphaerotilaceae</taxon>
        <taxon>Aquincola</taxon>
    </lineage>
</organism>
<protein>
    <submittedName>
        <fullName evidence="1">DUF1636 domain-containing protein</fullName>
    </submittedName>
</protein>
<proteinExistence type="predicted"/>
<dbReference type="RefSeq" id="WP_332288444.1">
    <property type="nucleotide sequence ID" value="NZ_JAZIBG010000017.1"/>
</dbReference>
<reference evidence="1 2" key="1">
    <citation type="submission" date="2024-02" db="EMBL/GenBank/DDBJ databases">
        <title>Genome sequence of Aquincola sp. MAHUQ-54.</title>
        <authorList>
            <person name="Huq M.A."/>
        </authorList>
    </citation>
    <scope>NUCLEOTIDE SEQUENCE [LARGE SCALE GENOMIC DNA]</scope>
    <source>
        <strain evidence="1 2">MAHUQ-54</strain>
    </source>
</reference>
<comment type="caution">
    <text evidence="1">The sequence shown here is derived from an EMBL/GenBank/DDBJ whole genome shotgun (WGS) entry which is preliminary data.</text>
</comment>
<evidence type="ECO:0000313" key="2">
    <source>
        <dbReference type="Proteomes" id="UP001336250"/>
    </source>
</evidence>
<keyword evidence="2" id="KW-1185">Reference proteome</keyword>
<dbReference type="EMBL" id="JAZIBG010000017">
    <property type="protein sequence ID" value="MEF7613506.1"/>
    <property type="molecule type" value="Genomic_DNA"/>
</dbReference>
<evidence type="ECO:0000313" key="1">
    <source>
        <dbReference type="EMBL" id="MEF7613506.1"/>
    </source>
</evidence>
<dbReference type="InterPro" id="IPR012863">
    <property type="entry name" value="DUF1636"/>
</dbReference>
<dbReference type="AlphaFoldDB" id="A0AAW9Q7R7"/>